<evidence type="ECO:0000259" key="3">
    <source>
        <dbReference type="PROSITE" id="PS50977"/>
    </source>
</evidence>
<evidence type="ECO:0000256" key="2">
    <source>
        <dbReference type="PROSITE-ProRule" id="PRU00335"/>
    </source>
</evidence>
<dbReference type="InterPro" id="IPR001647">
    <property type="entry name" value="HTH_TetR"/>
</dbReference>
<proteinExistence type="predicted"/>
<dbReference type="AlphaFoldDB" id="A0A8J8MIQ4"/>
<dbReference type="RefSeq" id="WP_212697666.1">
    <property type="nucleotide sequence ID" value="NZ_CP058649.1"/>
</dbReference>
<sequence>MKRTKKDDVVLCATNLFIEYGIKKVTVEEICKESGVSKGTYYKYFSNKIELVLHIVKGIFEESSKDFVKLIQDGVSFEALLKHITVVKMQFMEKYGNRFLKDLYEGTIPELNDMIIKMQKESREQALTMYNNAITQGDIDEEVTFEFFMYLLGSVQEMYLDQRVIEIYPDPMKRMNIVFNNFFYGILKSNHPTKVSTDM</sequence>
<dbReference type="Gene3D" id="1.10.357.10">
    <property type="entry name" value="Tetracycline Repressor, domain 2"/>
    <property type="match status" value="1"/>
</dbReference>
<dbReference type="PROSITE" id="PS50977">
    <property type="entry name" value="HTH_TETR_2"/>
    <property type="match status" value="1"/>
</dbReference>
<dbReference type="PANTHER" id="PTHR43479">
    <property type="entry name" value="ACREF/ENVCD OPERON REPRESSOR-RELATED"/>
    <property type="match status" value="1"/>
</dbReference>
<dbReference type="InterPro" id="IPR050624">
    <property type="entry name" value="HTH-type_Tx_Regulator"/>
</dbReference>
<dbReference type="PANTHER" id="PTHR43479:SF11">
    <property type="entry name" value="ACREF_ENVCD OPERON REPRESSOR-RELATED"/>
    <property type="match status" value="1"/>
</dbReference>
<dbReference type="SUPFAM" id="SSF46689">
    <property type="entry name" value="Homeodomain-like"/>
    <property type="match status" value="1"/>
</dbReference>
<dbReference type="Pfam" id="PF00440">
    <property type="entry name" value="TetR_N"/>
    <property type="match status" value="1"/>
</dbReference>
<reference evidence="4" key="1">
    <citation type="submission" date="2020-07" db="EMBL/GenBank/DDBJ databases">
        <title>Vallitalea pronyensis genome.</title>
        <authorList>
            <person name="Postec A."/>
        </authorList>
    </citation>
    <scope>NUCLEOTIDE SEQUENCE</scope>
    <source>
        <strain evidence="4">FatNI3</strain>
    </source>
</reference>
<feature type="DNA-binding region" description="H-T-H motif" evidence="2">
    <location>
        <begin position="26"/>
        <end position="45"/>
    </location>
</feature>
<organism evidence="4 5">
    <name type="scientific">Vallitalea pronyensis</name>
    <dbReference type="NCBI Taxonomy" id="1348613"/>
    <lineage>
        <taxon>Bacteria</taxon>
        <taxon>Bacillati</taxon>
        <taxon>Bacillota</taxon>
        <taxon>Clostridia</taxon>
        <taxon>Lachnospirales</taxon>
        <taxon>Vallitaleaceae</taxon>
        <taxon>Vallitalea</taxon>
    </lineage>
</organism>
<dbReference type="Proteomes" id="UP000683246">
    <property type="component" value="Chromosome"/>
</dbReference>
<feature type="domain" description="HTH tetR-type" evidence="3">
    <location>
        <begin position="3"/>
        <end position="63"/>
    </location>
</feature>
<evidence type="ECO:0000256" key="1">
    <source>
        <dbReference type="ARBA" id="ARBA00023125"/>
    </source>
</evidence>
<evidence type="ECO:0000313" key="5">
    <source>
        <dbReference type="Proteomes" id="UP000683246"/>
    </source>
</evidence>
<dbReference type="GO" id="GO:0003677">
    <property type="term" value="F:DNA binding"/>
    <property type="evidence" value="ECO:0007669"/>
    <property type="project" value="UniProtKB-UniRule"/>
</dbReference>
<gene>
    <name evidence="4" type="ORF">HZI73_07680</name>
</gene>
<dbReference type="InterPro" id="IPR009057">
    <property type="entry name" value="Homeodomain-like_sf"/>
</dbReference>
<evidence type="ECO:0000313" key="4">
    <source>
        <dbReference type="EMBL" id="QUI22186.1"/>
    </source>
</evidence>
<name>A0A8J8MIQ4_9FIRM</name>
<dbReference type="EMBL" id="CP058649">
    <property type="protein sequence ID" value="QUI22186.1"/>
    <property type="molecule type" value="Genomic_DNA"/>
</dbReference>
<accession>A0A8J8MIQ4</accession>
<dbReference type="KEGG" id="vpy:HZI73_07680"/>
<keyword evidence="5" id="KW-1185">Reference proteome</keyword>
<dbReference type="PRINTS" id="PR00455">
    <property type="entry name" value="HTHTETR"/>
</dbReference>
<protein>
    <submittedName>
        <fullName evidence="4">TetR/AcrR family transcriptional regulator</fullName>
    </submittedName>
</protein>
<keyword evidence="1 2" id="KW-0238">DNA-binding</keyword>